<keyword evidence="3" id="KW-1185">Reference proteome</keyword>
<reference evidence="3" key="1">
    <citation type="journal article" date="2022" name="G3 (Bethesda)">
        <title>Unveiling the complete genome sequence of Alicyclobacillus acidoterrestris DSM 3922T, a taint-producing strain.</title>
        <authorList>
            <person name="Leonardo I.C."/>
            <person name="Barreto Crespo M.T."/>
            <person name="Gaspar F.B."/>
        </authorList>
    </citation>
    <scope>NUCLEOTIDE SEQUENCE [LARGE SCALE GENOMIC DNA]</scope>
    <source>
        <strain evidence="3">DSM 3922</strain>
    </source>
</reference>
<evidence type="ECO:0000256" key="1">
    <source>
        <dbReference type="SAM" id="MobiDB-lite"/>
    </source>
</evidence>
<dbReference type="STRING" id="1356854.N007_00300"/>
<protein>
    <submittedName>
        <fullName evidence="2">YaaL family protein</fullName>
    </submittedName>
</protein>
<name>T0CL38_ALIAG</name>
<dbReference type="Pfam" id="PF10704">
    <property type="entry name" value="DUF2508"/>
    <property type="match status" value="1"/>
</dbReference>
<sequence length="115" mass="13399">MTSSQLPIEAQAITGVPSSSDSRTHQETLPPSHQLDLSRFDKQSFLTEILKSRRELMIARQQFEQVSDPLLIDHIVFRISAAERQLNFLFRLARENGVSFDGIQWQWRDETWQVD</sequence>
<feature type="compositionally biased region" description="Polar residues" evidence="1">
    <location>
        <begin position="16"/>
        <end position="31"/>
    </location>
</feature>
<accession>A0A9E7CZZ4</accession>
<dbReference type="Proteomes" id="UP000829401">
    <property type="component" value="Chromosome"/>
</dbReference>
<gene>
    <name evidence="2" type="ORF">K1I37_01200</name>
</gene>
<dbReference type="OrthoDB" id="1809893at2"/>
<dbReference type="InterPro" id="IPR019644">
    <property type="entry name" value="DUF2508"/>
</dbReference>
<evidence type="ECO:0000313" key="3">
    <source>
        <dbReference type="Proteomes" id="UP000829401"/>
    </source>
</evidence>
<dbReference type="AlphaFoldDB" id="T0CL38"/>
<dbReference type="KEGG" id="aaco:K1I37_01200"/>
<organism evidence="2 3">
    <name type="scientific">Alicyclobacillus acidoterrestris (strain ATCC 49025 / DSM 3922 / CIP 106132 / NCIMB 13137 / GD3B)</name>
    <dbReference type="NCBI Taxonomy" id="1356854"/>
    <lineage>
        <taxon>Bacteria</taxon>
        <taxon>Bacillati</taxon>
        <taxon>Bacillota</taxon>
        <taxon>Bacilli</taxon>
        <taxon>Bacillales</taxon>
        <taxon>Alicyclobacillaceae</taxon>
        <taxon>Alicyclobacillus</taxon>
    </lineage>
</organism>
<dbReference type="EMBL" id="CP080467">
    <property type="protein sequence ID" value="UNO49207.1"/>
    <property type="molecule type" value="Genomic_DNA"/>
</dbReference>
<evidence type="ECO:0000313" key="2">
    <source>
        <dbReference type="EMBL" id="UNO49207.1"/>
    </source>
</evidence>
<feature type="region of interest" description="Disordered" evidence="1">
    <location>
        <begin position="1"/>
        <end position="33"/>
    </location>
</feature>
<accession>T0CL38</accession>
<proteinExistence type="predicted"/>
<dbReference type="RefSeq" id="WP_021294675.1">
    <property type="nucleotide sequence ID" value="NZ_AURB01000001.1"/>
</dbReference>